<evidence type="ECO:0000256" key="1">
    <source>
        <dbReference type="SAM" id="MobiDB-lite"/>
    </source>
</evidence>
<dbReference type="EMBL" id="LT576035">
    <property type="protein sequence ID" value="SBN38938.1"/>
    <property type="molecule type" value="Genomic_DNA"/>
</dbReference>
<name>A0A2C6ZQW5_9ACTN</name>
<reference evidence="3" key="1">
    <citation type="submission" date="2016-05" db="EMBL/GenBank/DDBJ databases">
        <authorList>
            <person name="Lavstsen T."/>
            <person name="Jespersen J.S."/>
        </authorList>
    </citation>
    <scope>NUCLEOTIDE SEQUENCE</scope>
    <source>
        <strain evidence="3">PFRJS10</strain>
    </source>
</reference>
<dbReference type="AlphaFoldDB" id="A0A2C6ZQW5"/>
<organism evidence="3">
    <name type="scientific">Propionibacterium freudenreichii</name>
    <dbReference type="NCBI Taxonomy" id="1744"/>
    <lineage>
        <taxon>Bacteria</taxon>
        <taxon>Bacillati</taxon>
        <taxon>Actinomycetota</taxon>
        <taxon>Actinomycetes</taxon>
        <taxon>Propionibacteriales</taxon>
        <taxon>Propionibacteriaceae</taxon>
        <taxon>Propionibacterium</taxon>
    </lineage>
</organism>
<proteinExistence type="predicted"/>
<gene>
    <name evidence="3" type="ORF">PFR_JS10_1295</name>
</gene>
<dbReference type="InterPro" id="IPR003382">
    <property type="entry name" value="Flavoprotein"/>
</dbReference>
<accession>A0A2C6ZQW5</accession>
<feature type="region of interest" description="Disordered" evidence="1">
    <location>
        <begin position="214"/>
        <end position="248"/>
    </location>
</feature>
<dbReference type="GO" id="GO:0003824">
    <property type="term" value="F:catalytic activity"/>
    <property type="evidence" value="ECO:0007669"/>
    <property type="project" value="InterPro"/>
</dbReference>
<dbReference type="SUPFAM" id="SSF52507">
    <property type="entry name" value="Homo-oligomeric flavin-containing Cys decarboxylases, HFCD"/>
    <property type="match status" value="1"/>
</dbReference>
<feature type="domain" description="Flavoprotein" evidence="2">
    <location>
        <begin position="24"/>
        <end position="126"/>
    </location>
</feature>
<evidence type="ECO:0000313" key="3">
    <source>
        <dbReference type="EMBL" id="SBN38938.1"/>
    </source>
</evidence>
<dbReference type="InterPro" id="IPR036551">
    <property type="entry name" value="Flavin_trans-like"/>
</dbReference>
<dbReference type="Pfam" id="PF02441">
    <property type="entry name" value="Flavoprotein"/>
    <property type="match status" value="1"/>
</dbReference>
<dbReference type="Gene3D" id="3.40.50.1950">
    <property type="entry name" value="Flavin prenyltransferase-like"/>
    <property type="match status" value="1"/>
</dbReference>
<evidence type="ECO:0000259" key="2">
    <source>
        <dbReference type="Pfam" id="PF02441"/>
    </source>
</evidence>
<protein>
    <submittedName>
        <fullName evidence="3">Ethanolamine utilization flavoprotein</fullName>
    </submittedName>
</protein>
<feature type="compositionally biased region" description="Basic and acidic residues" evidence="1">
    <location>
        <begin position="229"/>
        <end position="238"/>
    </location>
</feature>
<sequence>MNPDQLRAIIRQTLVELLAPAPRRALVVFTGGLLGFDECLGGLRALADEGVALDVVQTPSARRILDQHKIGALGLPQVDDHLVANHQMLIAPTLTANVAAKVSHGIADCLASNLFSEFIMSNRLVVASSTAVSPDEAPKRSIYPEMPSGYAELLRANLTALTSFGVRLARSQALARTALAAFDRRDAAHKDALIAQGIPAQALAACAAPAIPAPAPRPHGGGVSHRATRVTDTRREPAPRGPVTGAPSTLKLISQGVVQKLDPGSCLAIRPDTKVTAAARDMAASRNIQITVVV</sequence>
<dbReference type="RefSeq" id="WP_063493699.1">
    <property type="nucleotide sequence ID" value="NZ_JBJDUN010000005.1"/>
</dbReference>